<protein>
    <submittedName>
        <fullName evidence="1">Uncharacterized protein</fullName>
    </submittedName>
</protein>
<dbReference type="AlphaFoldDB" id="A0A6M3KCB3"/>
<reference evidence="1" key="1">
    <citation type="submission" date="2020-03" db="EMBL/GenBank/DDBJ databases">
        <title>The deep terrestrial virosphere.</title>
        <authorList>
            <person name="Holmfeldt K."/>
            <person name="Nilsson E."/>
            <person name="Simone D."/>
            <person name="Lopez-Fernandez M."/>
            <person name="Wu X."/>
            <person name="de Brujin I."/>
            <person name="Lundin D."/>
            <person name="Andersson A."/>
            <person name="Bertilsson S."/>
            <person name="Dopson M."/>
        </authorList>
    </citation>
    <scope>NUCLEOTIDE SEQUENCE</scope>
    <source>
        <strain evidence="1">MM415A00869</strain>
    </source>
</reference>
<organism evidence="1">
    <name type="scientific">viral metagenome</name>
    <dbReference type="NCBI Taxonomy" id="1070528"/>
    <lineage>
        <taxon>unclassified sequences</taxon>
        <taxon>metagenomes</taxon>
        <taxon>organismal metagenomes</taxon>
    </lineage>
</organism>
<accession>A0A6M3KCB3</accession>
<evidence type="ECO:0000313" key="1">
    <source>
        <dbReference type="EMBL" id="QJA79513.1"/>
    </source>
</evidence>
<sequence>MDAIHLLEGENMPVQEKVELEKGLSVLINRVSRENDSNTPDFLLAEFMMSCLDAFELTSNKREVWFGVTLDILNNWEELIMTAIGEASMCWTETPKGVFDSTRASQIGKKLLEDLKSGPKSSKRYDRP</sequence>
<name>A0A6M3KCB3_9ZZZZ</name>
<proteinExistence type="predicted"/>
<dbReference type="EMBL" id="MT142384">
    <property type="protein sequence ID" value="QJA79513.1"/>
    <property type="molecule type" value="Genomic_DNA"/>
</dbReference>
<gene>
    <name evidence="1" type="ORF">MM415A00869_0011</name>
</gene>